<dbReference type="GeneID" id="5718223"/>
<dbReference type="AlphaFoldDB" id="A0A2K3CYX3"/>
<dbReference type="Gramene" id="PNW73485">
    <property type="protein sequence ID" value="PNW73485"/>
    <property type="gene ID" value="CHLRE_14g633600v5"/>
</dbReference>
<dbReference type="OrthoDB" id="546213at2759"/>
<reference evidence="2 3" key="1">
    <citation type="journal article" date="2007" name="Science">
        <title>The Chlamydomonas genome reveals the evolution of key animal and plant functions.</title>
        <authorList>
            <person name="Merchant S.S."/>
            <person name="Prochnik S.E."/>
            <person name="Vallon O."/>
            <person name="Harris E.H."/>
            <person name="Karpowicz S.J."/>
            <person name="Witman G.B."/>
            <person name="Terry A."/>
            <person name="Salamov A."/>
            <person name="Fritz-Laylin L.K."/>
            <person name="Marechal-Drouard L."/>
            <person name="Marshall W.F."/>
            <person name="Qu L.H."/>
            <person name="Nelson D.R."/>
            <person name="Sanderfoot A.A."/>
            <person name="Spalding M.H."/>
            <person name="Kapitonov V.V."/>
            <person name="Ren Q."/>
            <person name="Ferris P."/>
            <person name="Lindquist E."/>
            <person name="Shapiro H."/>
            <person name="Lucas S.M."/>
            <person name="Grimwood J."/>
            <person name="Schmutz J."/>
            <person name="Cardol P."/>
            <person name="Cerutti H."/>
            <person name="Chanfreau G."/>
            <person name="Chen C.L."/>
            <person name="Cognat V."/>
            <person name="Croft M.T."/>
            <person name="Dent R."/>
            <person name="Dutcher S."/>
            <person name="Fernandez E."/>
            <person name="Fukuzawa H."/>
            <person name="Gonzalez-Ballester D."/>
            <person name="Gonzalez-Halphen D."/>
            <person name="Hallmann A."/>
            <person name="Hanikenne M."/>
            <person name="Hippler M."/>
            <person name="Inwood W."/>
            <person name="Jabbari K."/>
            <person name="Kalanon M."/>
            <person name="Kuras R."/>
            <person name="Lefebvre P.A."/>
            <person name="Lemaire S.D."/>
            <person name="Lobanov A.V."/>
            <person name="Lohr M."/>
            <person name="Manuell A."/>
            <person name="Meier I."/>
            <person name="Mets L."/>
            <person name="Mittag M."/>
            <person name="Mittelmeier T."/>
            <person name="Moroney J.V."/>
            <person name="Moseley J."/>
            <person name="Napoli C."/>
            <person name="Nedelcu A.M."/>
            <person name="Niyogi K."/>
            <person name="Novoselov S.V."/>
            <person name="Paulsen I.T."/>
            <person name="Pazour G."/>
            <person name="Purton S."/>
            <person name="Ral J.P."/>
            <person name="Riano-Pachon D.M."/>
            <person name="Riekhof W."/>
            <person name="Rymarquis L."/>
            <person name="Schroda M."/>
            <person name="Stern D."/>
            <person name="Umen J."/>
            <person name="Willows R."/>
            <person name="Wilson N."/>
            <person name="Zimmer S.L."/>
            <person name="Allmer J."/>
            <person name="Balk J."/>
            <person name="Bisova K."/>
            <person name="Chen C.J."/>
            <person name="Elias M."/>
            <person name="Gendler K."/>
            <person name="Hauser C."/>
            <person name="Lamb M.R."/>
            <person name="Ledford H."/>
            <person name="Long J.C."/>
            <person name="Minagawa J."/>
            <person name="Page M.D."/>
            <person name="Pan J."/>
            <person name="Pootakham W."/>
            <person name="Roje S."/>
            <person name="Rose A."/>
            <person name="Stahlberg E."/>
            <person name="Terauchi A.M."/>
            <person name="Yang P."/>
            <person name="Ball S."/>
            <person name="Bowler C."/>
            <person name="Dieckmann C.L."/>
            <person name="Gladyshev V.N."/>
            <person name="Green P."/>
            <person name="Jorgensen R."/>
            <person name="Mayfield S."/>
            <person name="Mueller-Roeber B."/>
            <person name="Rajamani S."/>
            <person name="Sayre R.T."/>
            <person name="Brokstein P."/>
            <person name="Dubchak I."/>
            <person name="Goodstein D."/>
            <person name="Hornick L."/>
            <person name="Huang Y.W."/>
            <person name="Jhaveri J."/>
            <person name="Luo Y."/>
            <person name="Martinez D."/>
            <person name="Ngau W.C."/>
            <person name="Otillar B."/>
            <person name="Poliakov A."/>
            <person name="Porter A."/>
            <person name="Szajkowski L."/>
            <person name="Werner G."/>
            <person name="Zhou K."/>
            <person name="Grigoriev I.V."/>
            <person name="Rokhsar D.S."/>
            <person name="Grossman A.R."/>
        </authorList>
    </citation>
    <scope>NUCLEOTIDE SEQUENCE [LARGE SCALE GENOMIC DNA]</scope>
    <source>
        <strain evidence="3">CC-503</strain>
    </source>
</reference>
<accession>A0A2K3CYX3</accession>
<keyword evidence="3" id="KW-1185">Reference proteome</keyword>
<proteinExistence type="predicted"/>
<name>A0A2K3CYX3_CHLRE</name>
<protein>
    <submittedName>
        <fullName evidence="2">Uncharacterized protein</fullName>
    </submittedName>
</protein>
<evidence type="ECO:0000313" key="2">
    <source>
        <dbReference type="EMBL" id="PNW73485.1"/>
    </source>
</evidence>
<dbReference type="RefSeq" id="XP_042917138.1">
    <property type="nucleotide sequence ID" value="XM_043070465.1"/>
</dbReference>
<evidence type="ECO:0000256" key="1">
    <source>
        <dbReference type="SAM" id="MobiDB-lite"/>
    </source>
</evidence>
<sequence>MASAANQVLRNAALLHLRGTQVPVQAAARVGERWQPHELEVVISAVAAAAERARTAQGSATPGSPIPSARSTTMYLDFPHLMRQLGWDHTDARQVGRLRFKIFQTRMRLDNGHSAEEVLLMAGKRLKQRRDKSMKWLAWCRAALLKLPGCEGTSEDVCAVLQADPNMAQHLDPSIPGLYKTGEKRGRRTVYRYDAQAGALLEAARRSKRRHAAGKGGASMQRLGTRR</sequence>
<dbReference type="ExpressionAtlas" id="A0A2K3CYX3">
    <property type="expression patterns" value="baseline"/>
</dbReference>
<dbReference type="PaxDb" id="3055-EDP03658"/>
<gene>
    <name evidence="2" type="ORF">CHLRE_14g633600v5</name>
</gene>
<organism evidence="2 3">
    <name type="scientific">Chlamydomonas reinhardtii</name>
    <name type="common">Chlamydomonas smithii</name>
    <dbReference type="NCBI Taxonomy" id="3055"/>
    <lineage>
        <taxon>Eukaryota</taxon>
        <taxon>Viridiplantae</taxon>
        <taxon>Chlorophyta</taxon>
        <taxon>core chlorophytes</taxon>
        <taxon>Chlorophyceae</taxon>
        <taxon>CS clade</taxon>
        <taxon>Chlamydomonadales</taxon>
        <taxon>Chlamydomonadaceae</taxon>
        <taxon>Chlamydomonas</taxon>
    </lineage>
</organism>
<dbReference type="Proteomes" id="UP000006906">
    <property type="component" value="Chromosome 14"/>
</dbReference>
<dbReference type="EMBL" id="CM008975">
    <property type="protein sequence ID" value="PNW73485.1"/>
    <property type="molecule type" value="Genomic_DNA"/>
</dbReference>
<feature type="region of interest" description="Disordered" evidence="1">
    <location>
        <begin position="205"/>
        <end position="227"/>
    </location>
</feature>
<evidence type="ECO:0000313" key="3">
    <source>
        <dbReference type="Proteomes" id="UP000006906"/>
    </source>
</evidence>